<protein>
    <submittedName>
        <fullName evidence="5">Nitroreductase</fullName>
    </submittedName>
</protein>
<dbReference type="Pfam" id="PF14512">
    <property type="entry name" value="TM1586_NiRdase"/>
    <property type="match status" value="1"/>
</dbReference>
<accession>W0FPB1</accession>
<dbReference type="PANTHER" id="PTHR23026:SF90">
    <property type="entry name" value="IODOTYROSINE DEIODINASE 1"/>
    <property type="match status" value="1"/>
</dbReference>
<keyword evidence="3" id="KW-0560">Oxidoreductase</keyword>
<evidence type="ECO:0000256" key="2">
    <source>
        <dbReference type="ARBA" id="ARBA00022643"/>
    </source>
</evidence>
<dbReference type="GO" id="GO:0016491">
    <property type="term" value="F:oxidoreductase activity"/>
    <property type="evidence" value="ECO:0007669"/>
    <property type="project" value="UniProtKB-KW"/>
</dbReference>
<dbReference type="EMBL" id="KC246801">
    <property type="protein sequence ID" value="AHF24667.1"/>
    <property type="molecule type" value="Genomic_DNA"/>
</dbReference>
<name>W0FPB1_9BACT</name>
<evidence type="ECO:0000256" key="3">
    <source>
        <dbReference type="ARBA" id="ARBA00023002"/>
    </source>
</evidence>
<reference evidence="5" key="1">
    <citation type="journal article" date="2013" name="PLoS ONE">
        <title>Metagenomic insights into the carbohydrate-active enzymes carried by the microorganisms adhering to solid digesta in the rumen of cows.</title>
        <authorList>
            <person name="Wang L."/>
            <person name="Hatem A."/>
            <person name="Catalyurek U.V."/>
            <person name="Morrison M."/>
            <person name="Yu Z."/>
        </authorList>
    </citation>
    <scope>NUCLEOTIDE SEQUENCE</scope>
</reference>
<dbReference type="InterPro" id="IPR000415">
    <property type="entry name" value="Nitroreductase-like"/>
</dbReference>
<feature type="domain" description="Putative nitroreductase TM1586" evidence="4">
    <location>
        <begin position="3"/>
        <end position="238"/>
    </location>
</feature>
<dbReference type="AlphaFoldDB" id="W0FPB1"/>
<keyword evidence="1" id="KW-0285">Flavoprotein</keyword>
<evidence type="ECO:0000256" key="1">
    <source>
        <dbReference type="ARBA" id="ARBA00022630"/>
    </source>
</evidence>
<sequence length="271" mass="29680">MTELLKAIKGRKSVRTFDGRPVSAEDRDRLERFARTVSNPFGVPVRFVFLDAGEHSLSSPVLSGETLYVAGKVGRVPCAEAAFGYAFEQLVLYAWSLGIGTTWIGGTMKRDAFERAAEVQEGEMMPCVSPLGYPAKKRSFREVLMRKGVGADSRLPADKIFFGGAWGAALPPEKQASLADLIEMVRWAPSAVNRQPWRVVCSENAFHFYEKRDREYAGEKTGDLQKIDVGIALYHFAAGLEEQGKKPGIVVSDPGLAVPDGAEYIATVYPG</sequence>
<keyword evidence="2" id="KW-0288">FMN</keyword>
<evidence type="ECO:0000313" key="5">
    <source>
        <dbReference type="EMBL" id="AHF24667.1"/>
    </source>
</evidence>
<evidence type="ECO:0000259" key="4">
    <source>
        <dbReference type="Pfam" id="PF14512"/>
    </source>
</evidence>
<dbReference type="Gene3D" id="3.40.109.10">
    <property type="entry name" value="NADH Oxidase"/>
    <property type="match status" value="1"/>
</dbReference>
<dbReference type="InterPro" id="IPR029478">
    <property type="entry name" value="TM1586_NiRdase"/>
</dbReference>
<dbReference type="PANTHER" id="PTHR23026">
    <property type="entry name" value="NADPH NITROREDUCTASE"/>
    <property type="match status" value="1"/>
</dbReference>
<dbReference type="Gene3D" id="3.40.109.30">
    <property type="entry name" value="putative nitroreductase (tm1586), domain 2"/>
    <property type="match status" value="1"/>
</dbReference>
<organism evidence="5">
    <name type="scientific">uncultured bacterium Contig13</name>
    <dbReference type="NCBI Taxonomy" id="1393410"/>
    <lineage>
        <taxon>Bacteria</taxon>
        <taxon>environmental samples</taxon>
    </lineage>
</organism>
<dbReference type="InterPro" id="IPR050627">
    <property type="entry name" value="Nitroreductase/BluB"/>
</dbReference>
<proteinExistence type="predicted"/>
<dbReference type="SUPFAM" id="SSF55469">
    <property type="entry name" value="FMN-dependent nitroreductase-like"/>
    <property type="match status" value="2"/>
</dbReference>